<accession>A0ABW0ZID7</accession>
<dbReference type="Pfam" id="PF15595">
    <property type="entry name" value="Imm51"/>
    <property type="match status" value="1"/>
</dbReference>
<dbReference type="EMBL" id="JBHSNS010000007">
    <property type="protein sequence ID" value="MFC5730272.1"/>
    <property type="molecule type" value="Genomic_DNA"/>
</dbReference>
<evidence type="ECO:0000313" key="1">
    <source>
        <dbReference type="EMBL" id="MFC5730272.1"/>
    </source>
</evidence>
<gene>
    <name evidence="1" type="ORF">ACFPQB_15220</name>
</gene>
<dbReference type="InterPro" id="IPR028956">
    <property type="entry name" value="Imm51"/>
</dbReference>
<sequence>MAGMRLDKIEGQHSLSFECSTPVDDDVAALGDEANGHFWEAVATFIAPSFVDKLELDSEGSMFAAYGKRRHLRRLRRELKPLTEDPQQLRQVLARAQREGFVIEG</sequence>
<organism evidence="1 2">
    <name type="scientific">Nocardioides vastitatis</name>
    <dbReference type="NCBI Taxonomy" id="2568655"/>
    <lineage>
        <taxon>Bacteria</taxon>
        <taxon>Bacillati</taxon>
        <taxon>Actinomycetota</taxon>
        <taxon>Actinomycetes</taxon>
        <taxon>Propionibacteriales</taxon>
        <taxon>Nocardioidaceae</taxon>
        <taxon>Nocardioides</taxon>
    </lineage>
</organism>
<evidence type="ECO:0000313" key="2">
    <source>
        <dbReference type="Proteomes" id="UP001596072"/>
    </source>
</evidence>
<dbReference type="Proteomes" id="UP001596072">
    <property type="component" value="Unassembled WGS sequence"/>
</dbReference>
<name>A0ABW0ZID7_9ACTN</name>
<keyword evidence="2" id="KW-1185">Reference proteome</keyword>
<proteinExistence type="predicted"/>
<dbReference type="RefSeq" id="WP_136434339.1">
    <property type="nucleotide sequence ID" value="NZ_JBHSNS010000007.1"/>
</dbReference>
<comment type="caution">
    <text evidence="1">The sequence shown here is derived from an EMBL/GenBank/DDBJ whole genome shotgun (WGS) entry which is preliminary data.</text>
</comment>
<protein>
    <submittedName>
        <fullName evidence="1">Imm51 family immunity protein</fullName>
    </submittedName>
</protein>
<reference evidence="2" key="1">
    <citation type="journal article" date="2019" name="Int. J. Syst. Evol. Microbiol.">
        <title>The Global Catalogue of Microorganisms (GCM) 10K type strain sequencing project: providing services to taxonomists for standard genome sequencing and annotation.</title>
        <authorList>
            <consortium name="The Broad Institute Genomics Platform"/>
            <consortium name="The Broad Institute Genome Sequencing Center for Infectious Disease"/>
            <person name="Wu L."/>
            <person name="Ma J."/>
        </authorList>
    </citation>
    <scope>NUCLEOTIDE SEQUENCE [LARGE SCALE GENOMIC DNA]</scope>
    <source>
        <strain evidence="2">YIM 94188</strain>
    </source>
</reference>